<dbReference type="Proteomes" id="UP000198760">
    <property type="component" value="Unassembled WGS sequence"/>
</dbReference>
<name>A0AAX2EQ79_9ENTR</name>
<reference evidence="4 5" key="1">
    <citation type="submission" date="2016-10" db="EMBL/GenBank/DDBJ databases">
        <authorList>
            <person name="Varghese N."/>
            <person name="Submissions S."/>
        </authorList>
    </citation>
    <scope>NUCLEOTIDE SEQUENCE [LARGE SCALE GENOMIC DNA]</scope>
    <source>
        <strain evidence="3 4">NFIX06</strain>
        <strain evidence="2 5">NFIX08</strain>
    </source>
</reference>
<evidence type="ECO:0000313" key="3">
    <source>
        <dbReference type="EMBL" id="SFT67293.1"/>
    </source>
</evidence>
<dbReference type="EMBL" id="FOYJ01000003">
    <property type="protein sequence ID" value="SFR07030.1"/>
    <property type="molecule type" value="Genomic_DNA"/>
</dbReference>
<evidence type="ECO:0000313" key="4">
    <source>
        <dbReference type="Proteomes" id="UP000198760"/>
    </source>
</evidence>
<dbReference type="InterPro" id="IPR050834">
    <property type="entry name" value="Glycosyltransf_2"/>
</dbReference>
<protein>
    <submittedName>
        <fullName evidence="2">Glycosyltransferase involved in cell wall bisynthesis</fullName>
    </submittedName>
</protein>
<sequence length="401" mass="46990">MNSKTNIERKFLKHQHTAIKKLHNKSDLPGADLRFMDLRRLNLRDINLSGSDLSFSDIRDTDFSYSNLRGVNLSNCKMQGANFNYSDCTCVDFSGSDFDKASFTGAISERDDLASDTLSARPLISIYMPTWNREKLTIRAIYSVLKQDYEHWELIIVDDFSSSFKLLQKFISDLNDPRIIYIRNEYNSGACAVRNQAIRLAKGDFITGLDDDDEWLSSRLSSFLSYRYKLNYHGFLYAGDYLCESASYDSIDDLKIYPKPNYKKSLFDKKNVIGNQVFTVTSRMQKVLFDTELTAAQDYDAFYRLAEVYGSPFKLENITQILYVNHGEVRITCSGRKFSGYLNFYRKHKSKFDTSSVKYQLFTLYYIRNKKMSLKTLMRLMTVRNFKRYFMMYSNFRKRKF</sequence>
<dbReference type="InterPro" id="IPR001646">
    <property type="entry name" value="5peptide_repeat"/>
</dbReference>
<dbReference type="SUPFAM" id="SSF53448">
    <property type="entry name" value="Nucleotide-diphospho-sugar transferases"/>
    <property type="match status" value="1"/>
</dbReference>
<dbReference type="Proteomes" id="UP000199173">
    <property type="component" value="Unassembled WGS sequence"/>
</dbReference>
<organism evidence="2 5">
    <name type="scientific">Kosakonia radicincitans</name>
    <dbReference type="NCBI Taxonomy" id="283686"/>
    <lineage>
        <taxon>Bacteria</taxon>
        <taxon>Pseudomonadati</taxon>
        <taxon>Pseudomonadota</taxon>
        <taxon>Gammaproteobacteria</taxon>
        <taxon>Enterobacterales</taxon>
        <taxon>Enterobacteriaceae</taxon>
        <taxon>Kosakonia</taxon>
    </lineage>
</organism>
<dbReference type="EMBL" id="FPAV01000003">
    <property type="protein sequence ID" value="SFT67293.1"/>
    <property type="molecule type" value="Genomic_DNA"/>
</dbReference>
<evidence type="ECO:0000313" key="5">
    <source>
        <dbReference type="Proteomes" id="UP000199173"/>
    </source>
</evidence>
<evidence type="ECO:0000259" key="1">
    <source>
        <dbReference type="Pfam" id="PF00535"/>
    </source>
</evidence>
<dbReference type="NCBIfam" id="NF007453">
    <property type="entry name" value="PRK10018.1"/>
    <property type="match status" value="1"/>
</dbReference>
<accession>A0AAX2EQ79</accession>
<dbReference type="Pfam" id="PF00535">
    <property type="entry name" value="Glycos_transf_2"/>
    <property type="match status" value="1"/>
</dbReference>
<gene>
    <name evidence="3" type="ORF">SAMN03159428_01559</name>
    <name evidence="2" type="ORF">SAMN03159514_01565</name>
</gene>
<dbReference type="Gene3D" id="3.90.550.10">
    <property type="entry name" value="Spore Coat Polysaccharide Biosynthesis Protein SpsA, Chain A"/>
    <property type="match status" value="1"/>
</dbReference>
<comment type="caution">
    <text evidence="2">The sequence shown here is derived from an EMBL/GenBank/DDBJ whole genome shotgun (WGS) entry which is preliminary data.</text>
</comment>
<feature type="domain" description="Glycosyltransferase 2-like" evidence="1">
    <location>
        <begin position="125"/>
        <end position="241"/>
    </location>
</feature>
<dbReference type="InterPro" id="IPR029044">
    <property type="entry name" value="Nucleotide-diphossugar_trans"/>
</dbReference>
<dbReference type="Pfam" id="PF00805">
    <property type="entry name" value="Pentapeptide"/>
    <property type="match status" value="2"/>
</dbReference>
<dbReference type="Gene3D" id="2.160.20.80">
    <property type="entry name" value="E3 ubiquitin-protein ligase SopA"/>
    <property type="match status" value="1"/>
</dbReference>
<dbReference type="PANTHER" id="PTHR43685">
    <property type="entry name" value="GLYCOSYLTRANSFERASE"/>
    <property type="match status" value="1"/>
</dbReference>
<keyword evidence="4" id="KW-1185">Reference proteome</keyword>
<dbReference type="AlphaFoldDB" id="A0AAX2EQ79"/>
<dbReference type="PANTHER" id="PTHR43685:SF2">
    <property type="entry name" value="GLYCOSYLTRANSFERASE 2-LIKE DOMAIN-CONTAINING PROTEIN"/>
    <property type="match status" value="1"/>
</dbReference>
<evidence type="ECO:0000313" key="2">
    <source>
        <dbReference type="EMBL" id="SFR07030.1"/>
    </source>
</evidence>
<dbReference type="InterPro" id="IPR001173">
    <property type="entry name" value="Glyco_trans_2-like"/>
</dbReference>
<dbReference type="SUPFAM" id="SSF141571">
    <property type="entry name" value="Pentapeptide repeat-like"/>
    <property type="match status" value="1"/>
</dbReference>
<proteinExistence type="predicted"/>